<proteinExistence type="predicted"/>
<protein>
    <submittedName>
        <fullName evidence="2">Helicase associated domain-containing protein</fullName>
    </submittedName>
</protein>
<dbReference type="Gene3D" id="6.10.140.530">
    <property type="match status" value="1"/>
</dbReference>
<accession>A0ABW2X8Z4</accession>
<comment type="caution">
    <text evidence="2">The sequence shown here is derived from an EMBL/GenBank/DDBJ whole genome shotgun (WGS) entry which is preliminary data.</text>
</comment>
<dbReference type="Pfam" id="PF03457">
    <property type="entry name" value="HA"/>
    <property type="match status" value="1"/>
</dbReference>
<feature type="domain" description="Helicase-associated" evidence="1">
    <location>
        <begin position="18"/>
        <end position="76"/>
    </location>
</feature>
<dbReference type="EMBL" id="JBHTGL010000008">
    <property type="protein sequence ID" value="MFD0629232.1"/>
    <property type="molecule type" value="Genomic_DNA"/>
</dbReference>
<dbReference type="InterPro" id="IPR005114">
    <property type="entry name" value="Helicase_assoc"/>
</dbReference>
<name>A0ABW2X8Z4_9ACTN</name>
<gene>
    <name evidence="2" type="ORF">ACFQ2K_48060</name>
</gene>
<evidence type="ECO:0000313" key="2">
    <source>
        <dbReference type="EMBL" id="MFD0629232.1"/>
    </source>
</evidence>
<reference evidence="3" key="1">
    <citation type="journal article" date="2019" name="Int. J. Syst. Evol. Microbiol.">
        <title>The Global Catalogue of Microorganisms (GCM) 10K type strain sequencing project: providing services to taxonomists for standard genome sequencing and annotation.</title>
        <authorList>
            <consortium name="The Broad Institute Genomics Platform"/>
            <consortium name="The Broad Institute Genome Sequencing Center for Infectious Disease"/>
            <person name="Wu L."/>
            <person name="Ma J."/>
        </authorList>
    </citation>
    <scope>NUCLEOTIDE SEQUENCE [LARGE SCALE GENOMIC DNA]</scope>
    <source>
        <strain evidence="3">JCM 12607</strain>
    </source>
</reference>
<organism evidence="2 3">
    <name type="scientific">Streptomyces sanglieri</name>
    <dbReference type="NCBI Taxonomy" id="193460"/>
    <lineage>
        <taxon>Bacteria</taxon>
        <taxon>Bacillati</taxon>
        <taxon>Actinomycetota</taxon>
        <taxon>Actinomycetes</taxon>
        <taxon>Kitasatosporales</taxon>
        <taxon>Streptomycetaceae</taxon>
        <taxon>Streptomyces</taxon>
    </lineage>
</organism>
<evidence type="ECO:0000259" key="1">
    <source>
        <dbReference type="Pfam" id="PF03457"/>
    </source>
</evidence>
<evidence type="ECO:0000313" key="3">
    <source>
        <dbReference type="Proteomes" id="UP001596915"/>
    </source>
</evidence>
<sequence>MTREGRPLADQLHHQPGRRIEAAGRWLRETGNTVLRVPCAAVTPEDWGGVSGYPLGQWIADQRRAYAAGTLEAGRVA</sequence>
<dbReference type="Proteomes" id="UP001596915">
    <property type="component" value="Unassembled WGS sequence"/>
</dbReference>
<keyword evidence="3" id="KW-1185">Reference proteome</keyword>